<protein>
    <recommendedName>
        <fullName evidence="1">F-box domain-containing protein</fullName>
    </recommendedName>
</protein>
<sequence length="573" mass="64264">MASSDARRSYIDSRILYHEDEARRLMKLLQDRIRDLKTERNELAPISRCPPEVLCNIFSQLKRSVEDDYDSKRASSRMAWIVASRVCRHWRAVVLRSPSLWTDISTRNSPEWIKTALSRSRGAALCVHIDLTPYRADRFLPVVEDVLDKSSTIQSLELSIGPKYTQTTFPHLTAPTPMLQSALIMMIPPDQRLGIIYGKPVALPVNLFGNEAPNLRVLHLKNCDYPWTSSLFSNLTSLKVDLSNCSPSDVPTHPIEELLNALVRMPTLVRLYLSRIRLNGTPRITARLPHLSELELDLTSQNTALLLLHLQIPPSVKAYLSFREADERSRALIPAALRTLKSSASDLLPATSELLGCQITCEGQGSLLVEGWTSPHGKRWDDTKLRVYIRKAGTGSVPISISQIASCLPLYAVERLTLNGWFNSLAGDEASLLFASFPSVRELDISSFDNQDDLVACLKDDPAFAVPSAPPTYLPLLQKCVFGKALFRESHERMADFEMLWSLRAQRGARLKTLDIGLSGMPDDHEMVPRLKEVVDEVDTRSETRRWMELFWVYNESTSTTGAVGQGGLVVEG</sequence>
<dbReference type="OrthoDB" id="2962256at2759"/>
<evidence type="ECO:0000259" key="1">
    <source>
        <dbReference type="Pfam" id="PF12937"/>
    </source>
</evidence>
<gene>
    <name evidence="2" type="ORF">CC1G_08838</name>
</gene>
<dbReference type="Pfam" id="PF12937">
    <property type="entry name" value="F-box-like"/>
    <property type="match status" value="1"/>
</dbReference>
<dbReference type="KEGG" id="cci:CC1G_08838"/>
<dbReference type="Gene3D" id="3.80.10.10">
    <property type="entry name" value="Ribonuclease Inhibitor"/>
    <property type="match status" value="1"/>
</dbReference>
<name>A8P6A1_COPC7</name>
<dbReference type="Gene3D" id="1.20.1280.50">
    <property type="match status" value="1"/>
</dbReference>
<dbReference type="AlphaFoldDB" id="A8P6A1"/>
<accession>A8P6A1</accession>
<dbReference type="SUPFAM" id="SSF52047">
    <property type="entry name" value="RNI-like"/>
    <property type="match status" value="1"/>
</dbReference>
<dbReference type="EMBL" id="AACS02000005">
    <property type="protein sequence ID" value="EAU82681.1"/>
    <property type="molecule type" value="Genomic_DNA"/>
</dbReference>
<organism evidence="2 3">
    <name type="scientific">Coprinopsis cinerea (strain Okayama-7 / 130 / ATCC MYA-4618 / FGSC 9003)</name>
    <name type="common">Inky cap fungus</name>
    <name type="synonym">Hormographiella aspergillata</name>
    <dbReference type="NCBI Taxonomy" id="240176"/>
    <lineage>
        <taxon>Eukaryota</taxon>
        <taxon>Fungi</taxon>
        <taxon>Dikarya</taxon>
        <taxon>Basidiomycota</taxon>
        <taxon>Agaricomycotina</taxon>
        <taxon>Agaricomycetes</taxon>
        <taxon>Agaricomycetidae</taxon>
        <taxon>Agaricales</taxon>
        <taxon>Agaricineae</taxon>
        <taxon>Psathyrellaceae</taxon>
        <taxon>Coprinopsis</taxon>
    </lineage>
</organism>
<dbReference type="eggNOG" id="ENOG502R19S">
    <property type="taxonomic scope" value="Eukaryota"/>
</dbReference>
<feature type="domain" description="F-box" evidence="1">
    <location>
        <begin position="50"/>
        <end position="106"/>
    </location>
</feature>
<dbReference type="InterPro" id="IPR036047">
    <property type="entry name" value="F-box-like_dom_sf"/>
</dbReference>
<dbReference type="SUPFAM" id="SSF81383">
    <property type="entry name" value="F-box domain"/>
    <property type="match status" value="1"/>
</dbReference>
<evidence type="ECO:0000313" key="3">
    <source>
        <dbReference type="Proteomes" id="UP000001861"/>
    </source>
</evidence>
<proteinExistence type="predicted"/>
<dbReference type="GeneID" id="6015718"/>
<dbReference type="OMA" id="NSSAQCA"/>
<dbReference type="Proteomes" id="UP000001861">
    <property type="component" value="Unassembled WGS sequence"/>
</dbReference>
<dbReference type="PANTHER" id="PTHR38926">
    <property type="entry name" value="F-BOX DOMAIN CONTAINING PROTEIN, EXPRESSED"/>
    <property type="match status" value="1"/>
</dbReference>
<reference evidence="2 3" key="1">
    <citation type="journal article" date="2010" name="Proc. Natl. Acad. Sci. U.S.A.">
        <title>Insights into evolution of multicellular fungi from the assembled chromosomes of the mushroom Coprinopsis cinerea (Coprinus cinereus).</title>
        <authorList>
            <person name="Stajich J.E."/>
            <person name="Wilke S.K."/>
            <person name="Ahren D."/>
            <person name="Au C.H."/>
            <person name="Birren B.W."/>
            <person name="Borodovsky M."/>
            <person name="Burns C."/>
            <person name="Canback B."/>
            <person name="Casselton L.A."/>
            <person name="Cheng C.K."/>
            <person name="Deng J."/>
            <person name="Dietrich F.S."/>
            <person name="Fargo D.C."/>
            <person name="Farman M.L."/>
            <person name="Gathman A.C."/>
            <person name="Goldberg J."/>
            <person name="Guigo R."/>
            <person name="Hoegger P.J."/>
            <person name="Hooker J.B."/>
            <person name="Huggins A."/>
            <person name="James T.Y."/>
            <person name="Kamada T."/>
            <person name="Kilaru S."/>
            <person name="Kodira C."/>
            <person name="Kues U."/>
            <person name="Kupfer D."/>
            <person name="Kwan H.S."/>
            <person name="Lomsadze A."/>
            <person name="Li W."/>
            <person name="Lilly W.W."/>
            <person name="Ma L.J."/>
            <person name="Mackey A.J."/>
            <person name="Manning G."/>
            <person name="Martin F."/>
            <person name="Muraguchi H."/>
            <person name="Natvig D.O."/>
            <person name="Palmerini H."/>
            <person name="Ramesh M.A."/>
            <person name="Rehmeyer C.J."/>
            <person name="Roe B.A."/>
            <person name="Shenoy N."/>
            <person name="Stanke M."/>
            <person name="Ter-Hovhannisyan V."/>
            <person name="Tunlid A."/>
            <person name="Velagapudi R."/>
            <person name="Vision T.J."/>
            <person name="Zeng Q."/>
            <person name="Zolan M.E."/>
            <person name="Pukkila P.J."/>
        </authorList>
    </citation>
    <scope>NUCLEOTIDE SEQUENCE [LARGE SCALE GENOMIC DNA]</scope>
    <source>
        <strain evidence="3">Okayama-7 / 130 / ATCC MYA-4618 / FGSC 9003</strain>
    </source>
</reference>
<dbReference type="RefSeq" id="XP_001839112.1">
    <property type="nucleotide sequence ID" value="XM_001839060.2"/>
</dbReference>
<dbReference type="InParanoid" id="A8P6A1"/>
<comment type="caution">
    <text evidence="2">The sequence shown here is derived from an EMBL/GenBank/DDBJ whole genome shotgun (WGS) entry which is preliminary data.</text>
</comment>
<evidence type="ECO:0000313" key="2">
    <source>
        <dbReference type="EMBL" id="EAU82681.1"/>
    </source>
</evidence>
<dbReference type="InterPro" id="IPR032675">
    <property type="entry name" value="LRR_dom_sf"/>
</dbReference>
<dbReference type="PANTHER" id="PTHR38926:SF5">
    <property type="entry name" value="F-BOX AND LEUCINE-RICH REPEAT PROTEIN 6"/>
    <property type="match status" value="1"/>
</dbReference>
<keyword evidence="3" id="KW-1185">Reference proteome</keyword>
<dbReference type="VEuPathDB" id="FungiDB:CC1G_08838"/>
<dbReference type="InterPro" id="IPR001810">
    <property type="entry name" value="F-box_dom"/>
</dbReference>